<dbReference type="Proteomes" id="UP001059934">
    <property type="component" value="Chromosome"/>
</dbReference>
<accession>A0ABY5TKC9</accession>
<evidence type="ECO:0000256" key="2">
    <source>
        <dbReference type="ARBA" id="ARBA00022723"/>
    </source>
</evidence>
<evidence type="ECO:0000259" key="5">
    <source>
        <dbReference type="PROSITE" id="PS51007"/>
    </source>
</evidence>
<dbReference type="InterPro" id="IPR036909">
    <property type="entry name" value="Cyt_c-like_dom_sf"/>
</dbReference>
<evidence type="ECO:0000256" key="3">
    <source>
        <dbReference type="ARBA" id="ARBA00023004"/>
    </source>
</evidence>
<evidence type="ECO:0000256" key="4">
    <source>
        <dbReference type="PROSITE-ProRule" id="PRU00433"/>
    </source>
</evidence>
<organism evidence="6 7">
    <name type="scientific">SAR92 clade bacterium H455</name>
    <dbReference type="NCBI Taxonomy" id="2974818"/>
    <lineage>
        <taxon>Bacteria</taxon>
        <taxon>Pseudomonadati</taxon>
        <taxon>Pseudomonadota</taxon>
        <taxon>Gammaproteobacteria</taxon>
        <taxon>Cellvibrionales</taxon>
        <taxon>Porticoccaceae</taxon>
        <taxon>SAR92 clade</taxon>
    </lineage>
</organism>
<name>A0ABY5TKC9_9GAMM</name>
<gene>
    <name evidence="6" type="ORF">NYF23_09805</name>
</gene>
<proteinExistence type="predicted"/>
<keyword evidence="7" id="KW-1185">Reference proteome</keyword>
<dbReference type="Gene3D" id="1.10.760.10">
    <property type="entry name" value="Cytochrome c-like domain"/>
    <property type="match status" value="1"/>
</dbReference>
<keyword evidence="1 4" id="KW-0349">Heme</keyword>
<dbReference type="InterPro" id="IPR009056">
    <property type="entry name" value="Cyt_c-like_dom"/>
</dbReference>
<feature type="domain" description="Cytochrome c" evidence="5">
    <location>
        <begin position="33"/>
        <end position="137"/>
    </location>
</feature>
<sequence length="150" mass="16687">MKPVFVYGVMFLIMLSGCDRSPKSGHGFRLPDGDINRGQVVFVKFECNRCHSVGAIEQLTSASPESSVSVKLGGKVTAIQTYGQLVTSIVNPSHRLVGRYPKEQVSTADGESLMRNYNDEMTVTQLINLVAFLQSNYELRPYQGPRDHLY</sequence>
<evidence type="ECO:0000313" key="7">
    <source>
        <dbReference type="Proteomes" id="UP001059934"/>
    </source>
</evidence>
<evidence type="ECO:0000256" key="1">
    <source>
        <dbReference type="ARBA" id="ARBA00022617"/>
    </source>
</evidence>
<keyword evidence="2 4" id="KW-0479">Metal-binding</keyword>
<protein>
    <submittedName>
        <fullName evidence="6">Cytochrome C</fullName>
    </submittedName>
</protein>
<dbReference type="PROSITE" id="PS51257">
    <property type="entry name" value="PROKAR_LIPOPROTEIN"/>
    <property type="match status" value="1"/>
</dbReference>
<evidence type="ECO:0000313" key="6">
    <source>
        <dbReference type="EMBL" id="UVW34312.1"/>
    </source>
</evidence>
<keyword evidence="3 4" id="KW-0408">Iron</keyword>
<dbReference type="EMBL" id="CP103416">
    <property type="protein sequence ID" value="UVW34312.1"/>
    <property type="molecule type" value="Genomic_DNA"/>
</dbReference>
<dbReference type="SUPFAM" id="SSF46626">
    <property type="entry name" value="Cytochrome c"/>
    <property type="match status" value="1"/>
</dbReference>
<dbReference type="PROSITE" id="PS51007">
    <property type="entry name" value="CYTC"/>
    <property type="match status" value="1"/>
</dbReference>
<reference evidence="6" key="1">
    <citation type="submission" date="2022-08" db="EMBL/GenBank/DDBJ databases">
        <title>Catabolic pathway analysis in culturable SAR92 clade bacteria reveals their overlooked roles in DMSP degradation in coastal seas.</title>
        <authorList>
            <person name="He X."/>
            <person name="Zhang X."/>
            <person name="Zhang Y."/>
        </authorList>
    </citation>
    <scope>NUCLEOTIDE SEQUENCE</scope>
    <source>
        <strain evidence="6">H455</strain>
    </source>
</reference>